<evidence type="ECO:0008006" key="3">
    <source>
        <dbReference type="Google" id="ProtNLM"/>
    </source>
</evidence>
<evidence type="ECO:0000313" key="1">
    <source>
        <dbReference type="EMBL" id="AXI03699.1"/>
    </source>
</evidence>
<sequence>MTRENKIINSGIASTEGIVYQFYIALWQCFQLETGQKLWIEKFGDITISGEAQLETKHYTDPLTDSHPNFWKTLKNWLHPTFNHSHYKKLILITNQSFGSKSTLINWNSADEKTRLKILEDILLDSEKRHTNIEGSKSPSQNLINQRTILNKQQDKLKEIIPKIYISIEYPEMDEIYKRISDVHARLILQAKKNDFFEGLIGYLITPSKISNSWEITYEGFNEKIISLTEAYKKNTQVFPSKFLIGEASADQIQQNSTKRFIKKIYQINHLDAVSDAITHYLIASLTVLEEFKNFEVDMSSYNIYKNNLKEIHKTQHRKAKRNLLGDPMIASQNFYDDLTGENPLPFPVFRDTPIAFRNGIFHILADDKLGNFEWRLWD</sequence>
<proteinExistence type="predicted"/>
<name>A0A345P8U0_9GAMM</name>
<reference evidence="1 2" key="1">
    <citation type="submission" date="2018-07" db="EMBL/GenBank/DDBJ databases">
        <title>Genome sequencing of Moraxellaceae gen. HYN0046.</title>
        <authorList>
            <person name="Kim M."/>
            <person name="Yi H."/>
        </authorList>
    </citation>
    <scope>NUCLEOTIDE SEQUENCE [LARGE SCALE GENOMIC DNA]</scope>
    <source>
        <strain evidence="1 2">HYN0046</strain>
    </source>
</reference>
<dbReference type="RefSeq" id="WP_114899807.1">
    <property type="nucleotide sequence ID" value="NZ_CP031222.1"/>
</dbReference>
<evidence type="ECO:0000313" key="2">
    <source>
        <dbReference type="Proteomes" id="UP000253940"/>
    </source>
</evidence>
<accession>A0A345P8U0</accession>
<keyword evidence="2" id="KW-1185">Reference proteome</keyword>
<dbReference type="AlphaFoldDB" id="A0A345P8U0"/>
<dbReference type="EMBL" id="CP031222">
    <property type="protein sequence ID" value="AXI03699.1"/>
    <property type="molecule type" value="Genomic_DNA"/>
</dbReference>
<dbReference type="OrthoDB" id="8564076at2"/>
<protein>
    <recommendedName>
        <fullName evidence="3">DUF4297 domain-containing protein</fullName>
    </recommendedName>
</protein>
<organism evidence="1 2">
    <name type="scientific">Aquirhabdus parva</name>
    <dbReference type="NCBI Taxonomy" id="2283318"/>
    <lineage>
        <taxon>Bacteria</taxon>
        <taxon>Pseudomonadati</taxon>
        <taxon>Pseudomonadota</taxon>
        <taxon>Gammaproteobacteria</taxon>
        <taxon>Moraxellales</taxon>
        <taxon>Moraxellaceae</taxon>
        <taxon>Aquirhabdus</taxon>
    </lineage>
</organism>
<gene>
    <name evidence="1" type="ORF">HYN46_13180</name>
</gene>
<dbReference type="Proteomes" id="UP000253940">
    <property type="component" value="Chromosome"/>
</dbReference>
<dbReference type="KEGG" id="mbah:HYN46_13180"/>